<sequence length="430" mass="44674">MPSAVVAPRHLGGHRTLTKRSASPPTSPTKTGLGQDQLRRNNLSALLTRVHLHGSISRASLTRGLGLNRSTIGGLAATLEDLGLVTERQPSAVRQSGRPSLVLEPRRDNVAVAVDIGVDRIVTALVALGGDVLHQRQRPHAPGEHDVTHVIESAAQMVEDLLVAEPAARCLGIGVSVPGAVRDSDGFVRFAPNLGWVDQPFTELFSERVGTRVFTGNDANLGVLAEHLRGAAVGHADVAYVNGSVGIGGGFLVGGVPLHGSRGYAGEVGHLLVDGSSTLQCRCGNVGCWETKVGENQLLVRAGRLPGGGPEGVAEVIAAAAAGEKRAADALDDVGQWIGAGLRAVINVFNPEVIVLGGSMAALWQARQDVVDKTLDRWTLMSPRSDVIIRASAFGLASPWRGAAEMVFAPVLADPASVLELSTPAQAGVG</sequence>
<dbReference type="InterPro" id="IPR000600">
    <property type="entry name" value="ROK"/>
</dbReference>
<dbReference type="Pfam" id="PF00480">
    <property type="entry name" value="ROK"/>
    <property type="match status" value="1"/>
</dbReference>
<dbReference type="InterPro" id="IPR036388">
    <property type="entry name" value="WH-like_DNA-bd_sf"/>
</dbReference>
<proteinExistence type="inferred from homology"/>
<dbReference type="EMBL" id="JADKPO010000043">
    <property type="protein sequence ID" value="MBF4770251.1"/>
    <property type="molecule type" value="Genomic_DNA"/>
</dbReference>
<gene>
    <name evidence="3" type="ORF">ISU10_20950</name>
</gene>
<accession>A0A930VR19</accession>
<dbReference type="SUPFAM" id="SSF46785">
    <property type="entry name" value="Winged helix' DNA-binding domain"/>
    <property type="match status" value="1"/>
</dbReference>
<dbReference type="InterPro" id="IPR043129">
    <property type="entry name" value="ATPase_NBD"/>
</dbReference>
<feature type="region of interest" description="Disordered" evidence="2">
    <location>
        <begin position="1"/>
        <end position="35"/>
    </location>
</feature>
<protein>
    <submittedName>
        <fullName evidence="3">ROK family transcriptional regulator</fullName>
    </submittedName>
</protein>
<evidence type="ECO:0000256" key="1">
    <source>
        <dbReference type="ARBA" id="ARBA00006479"/>
    </source>
</evidence>
<dbReference type="AlphaFoldDB" id="A0A930VR19"/>
<dbReference type="SUPFAM" id="SSF53067">
    <property type="entry name" value="Actin-like ATPase domain"/>
    <property type="match status" value="1"/>
</dbReference>
<dbReference type="PANTHER" id="PTHR18964:SF149">
    <property type="entry name" value="BIFUNCTIONAL UDP-N-ACETYLGLUCOSAMINE 2-EPIMERASE_N-ACETYLMANNOSAMINE KINASE"/>
    <property type="match status" value="1"/>
</dbReference>
<dbReference type="Gene3D" id="3.30.420.40">
    <property type="match status" value="2"/>
</dbReference>
<evidence type="ECO:0000313" key="3">
    <source>
        <dbReference type="EMBL" id="MBF4770251.1"/>
    </source>
</evidence>
<evidence type="ECO:0000256" key="2">
    <source>
        <dbReference type="SAM" id="MobiDB-lite"/>
    </source>
</evidence>
<comment type="caution">
    <text evidence="3">The sequence shown here is derived from an EMBL/GenBank/DDBJ whole genome shotgun (WGS) entry which is preliminary data.</text>
</comment>
<name>A0A930VR19_9ACTN</name>
<reference evidence="3" key="1">
    <citation type="submission" date="2020-11" db="EMBL/GenBank/DDBJ databases">
        <title>Nocardioides cynanchi sp. nov., isolated from soil of rhizosphere of Cynanchum wilfordii.</title>
        <authorList>
            <person name="Lee J.-S."/>
            <person name="Suh M.K."/>
            <person name="Kim J.-S."/>
        </authorList>
    </citation>
    <scope>NUCLEOTIDE SEQUENCE</scope>
    <source>
        <strain evidence="3">KCTC 19276</strain>
    </source>
</reference>
<dbReference type="Proteomes" id="UP000660668">
    <property type="component" value="Unassembled WGS sequence"/>
</dbReference>
<organism evidence="3 4">
    <name type="scientific">Nocardioides agariphilus</name>
    <dbReference type="NCBI Taxonomy" id="433664"/>
    <lineage>
        <taxon>Bacteria</taxon>
        <taxon>Bacillati</taxon>
        <taxon>Actinomycetota</taxon>
        <taxon>Actinomycetes</taxon>
        <taxon>Propionibacteriales</taxon>
        <taxon>Nocardioidaceae</taxon>
        <taxon>Nocardioides</taxon>
    </lineage>
</organism>
<dbReference type="PANTHER" id="PTHR18964">
    <property type="entry name" value="ROK (REPRESSOR, ORF, KINASE) FAMILY"/>
    <property type="match status" value="1"/>
</dbReference>
<evidence type="ECO:0000313" key="4">
    <source>
        <dbReference type="Proteomes" id="UP000660668"/>
    </source>
</evidence>
<feature type="compositionally biased region" description="Polar residues" evidence="2">
    <location>
        <begin position="19"/>
        <end position="35"/>
    </location>
</feature>
<dbReference type="InterPro" id="IPR036390">
    <property type="entry name" value="WH_DNA-bd_sf"/>
</dbReference>
<comment type="similarity">
    <text evidence="1">Belongs to the ROK (NagC/XylR) family.</text>
</comment>
<keyword evidence="4" id="KW-1185">Reference proteome</keyword>
<dbReference type="Gene3D" id="1.10.10.10">
    <property type="entry name" value="Winged helix-like DNA-binding domain superfamily/Winged helix DNA-binding domain"/>
    <property type="match status" value="1"/>
</dbReference>